<proteinExistence type="predicted"/>
<name>A0A0E9V0G0_ANGAN</name>
<dbReference type="EMBL" id="GBXM01037657">
    <property type="protein sequence ID" value="JAH70920.1"/>
    <property type="molecule type" value="Transcribed_RNA"/>
</dbReference>
<evidence type="ECO:0000313" key="1">
    <source>
        <dbReference type="EMBL" id="JAH70920.1"/>
    </source>
</evidence>
<organism evidence="1">
    <name type="scientific">Anguilla anguilla</name>
    <name type="common">European freshwater eel</name>
    <name type="synonym">Muraena anguilla</name>
    <dbReference type="NCBI Taxonomy" id="7936"/>
    <lineage>
        <taxon>Eukaryota</taxon>
        <taxon>Metazoa</taxon>
        <taxon>Chordata</taxon>
        <taxon>Craniata</taxon>
        <taxon>Vertebrata</taxon>
        <taxon>Euteleostomi</taxon>
        <taxon>Actinopterygii</taxon>
        <taxon>Neopterygii</taxon>
        <taxon>Teleostei</taxon>
        <taxon>Anguilliformes</taxon>
        <taxon>Anguillidae</taxon>
        <taxon>Anguilla</taxon>
    </lineage>
</organism>
<protein>
    <submittedName>
        <fullName evidence="1">Uncharacterized protein</fullName>
    </submittedName>
</protein>
<sequence>MYVSQMLTICSQHTHTHAHLVLHFTVWVTYRLCS</sequence>
<reference evidence="1" key="1">
    <citation type="submission" date="2014-11" db="EMBL/GenBank/DDBJ databases">
        <authorList>
            <person name="Amaro Gonzalez C."/>
        </authorList>
    </citation>
    <scope>NUCLEOTIDE SEQUENCE</scope>
</reference>
<reference evidence="1" key="2">
    <citation type="journal article" date="2015" name="Fish Shellfish Immunol.">
        <title>Early steps in the European eel (Anguilla anguilla)-Vibrio vulnificus interaction in the gills: Role of the RtxA13 toxin.</title>
        <authorList>
            <person name="Callol A."/>
            <person name="Pajuelo D."/>
            <person name="Ebbesson L."/>
            <person name="Teles M."/>
            <person name="MacKenzie S."/>
            <person name="Amaro C."/>
        </authorList>
    </citation>
    <scope>NUCLEOTIDE SEQUENCE</scope>
</reference>
<dbReference type="AlphaFoldDB" id="A0A0E9V0G0"/>
<accession>A0A0E9V0G0</accession>